<comment type="caution">
    <text evidence="9">The sequence shown here is derived from an EMBL/GenBank/DDBJ whole genome shotgun (WGS) entry which is preliminary data.</text>
</comment>
<dbReference type="PROSITE" id="PS50928">
    <property type="entry name" value="ABC_TM1"/>
    <property type="match status" value="1"/>
</dbReference>
<dbReference type="InterPro" id="IPR035906">
    <property type="entry name" value="MetI-like_sf"/>
</dbReference>
<dbReference type="Gene3D" id="1.10.3720.10">
    <property type="entry name" value="MetI-like"/>
    <property type="match status" value="1"/>
</dbReference>
<evidence type="ECO:0000256" key="1">
    <source>
        <dbReference type="ARBA" id="ARBA00004651"/>
    </source>
</evidence>
<evidence type="ECO:0000256" key="7">
    <source>
        <dbReference type="RuleBase" id="RU363032"/>
    </source>
</evidence>
<evidence type="ECO:0000313" key="9">
    <source>
        <dbReference type="EMBL" id="GIQ65407.1"/>
    </source>
</evidence>
<feature type="transmembrane region" description="Helical" evidence="7">
    <location>
        <begin position="174"/>
        <end position="197"/>
    </location>
</feature>
<comment type="similarity">
    <text evidence="7">Belongs to the binding-protein-dependent transport system permease family.</text>
</comment>
<proteinExistence type="inferred from homology"/>
<protein>
    <submittedName>
        <fullName evidence="9">ABC transporter permease</fullName>
    </submittedName>
</protein>
<dbReference type="Pfam" id="PF00528">
    <property type="entry name" value="BPD_transp_1"/>
    <property type="match status" value="1"/>
</dbReference>
<evidence type="ECO:0000256" key="5">
    <source>
        <dbReference type="ARBA" id="ARBA00022989"/>
    </source>
</evidence>
<organism evidence="9 10">
    <name type="scientific">Paenibacillus cisolokensis</name>
    <dbReference type="NCBI Taxonomy" id="1658519"/>
    <lineage>
        <taxon>Bacteria</taxon>
        <taxon>Bacillati</taxon>
        <taxon>Bacillota</taxon>
        <taxon>Bacilli</taxon>
        <taxon>Bacillales</taxon>
        <taxon>Paenibacillaceae</taxon>
        <taxon>Paenibacillus</taxon>
    </lineage>
</organism>
<sequence>MSVVKWDVPKAARSRPVFKPTLRRLRYFVLGREVDKGFIFKLLLYLILISTSYIYLNPILKMMTRMLMDAKDLIDPTVTWIPSSLYFGHLSSAWDILQYAKSLSISVGVSLTAAALHCVTCGLAGYALARLDVPFKKLAFFLLLLAFIIPQQVIVLPTILLFRTLGLDGSLFTLILPAMFGFGVKGSLFVFIFRQFFMTQPKELEEAARLDGASAIRFYVKVMLPLSKPAILVVFLFSLVWTWNDTYLPRMFLASAADVPLATQLTRMDTMLNTFIESGGYPEYVAEPIKMAASFLTILPPLLIYLFTQRYFVESVERTGLVE</sequence>
<keyword evidence="10" id="KW-1185">Reference proteome</keyword>
<comment type="subcellular location">
    <subcellularLocation>
        <location evidence="1 7">Cell membrane</location>
        <topology evidence="1 7">Multi-pass membrane protein</topology>
    </subcellularLocation>
</comment>
<dbReference type="PANTHER" id="PTHR43744:SF8">
    <property type="entry name" value="SN-GLYCEROL-3-PHOSPHATE TRANSPORT SYSTEM PERMEASE PROTEIN UGPE"/>
    <property type="match status" value="1"/>
</dbReference>
<feature type="transmembrane region" description="Helical" evidence="7">
    <location>
        <begin position="218"/>
        <end position="243"/>
    </location>
</feature>
<evidence type="ECO:0000256" key="6">
    <source>
        <dbReference type="ARBA" id="ARBA00023136"/>
    </source>
</evidence>
<keyword evidence="6 7" id="KW-0472">Membrane</keyword>
<feature type="transmembrane region" description="Helical" evidence="7">
    <location>
        <begin position="38"/>
        <end position="56"/>
    </location>
</feature>
<dbReference type="SUPFAM" id="SSF161098">
    <property type="entry name" value="MetI-like"/>
    <property type="match status" value="1"/>
</dbReference>
<evidence type="ECO:0000256" key="4">
    <source>
        <dbReference type="ARBA" id="ARBA00022692"/>
    </source>
</evidence>
<evidence type="ECO:0000313" key="10">
    <source>
        <dbReference type="Proteomes" id="UP000680304"/>
    </source>
</evidence>
<keyword evidence="5 7" id="KW-1133">Transmembrane helix</keyword>
<feature type="domain" description="ABC transmembrane type-1" evidence="8">
    <location>
        <begin position="103"/>
        <end position="308"/>
    </location>
</feature>
<keyword evidence="4 7" id="KW-0812">Transmembrane</keyword>
<name>A0ABQ4NAZ9_9BACL</name>
<evidence type="ECO:0000259" key="8">
    <source>
        <dbReference type="PROSITE" id="PS50928"/>
    </source>
</evidence>
<dbReference type="CDD" id="cd06261">
    <property type="entry name" value="TM_PBP2"/>
    <property type="match status" value="1"/>
</dbReference>
<evidence type="ECO:0000256" key="2">
    <source>
        <dbReference type="ARBA" id="ARBA00022448"/>
    </source>
</evidence>
<keyword evidence="3" id="KW-1003">Cell membrane</keyword>
<dbReference type="InterPro" id="IPR000515">
    <property type="entry name" value="MetI-like"/>
</dbReference>
<reference evidence="9 10" key="1">
    <citation type="submission" date="2021-04" db="EMBL/GenBank/DDBJ databases">
        <title>Draft genome sequence of Paenibacillus cisolokensis, LC2-13A.</title>
        <authorList>
            <person name="Uke A."/>
            <person name="Chhe C."/>
            <person name="Baramee S."/>
            <person name="Kosugi A."/>
        </authorList>
    </citation>
    <scope>NUCLEOTIDE SEQUENCE [LARGE SCALE GENOMIC DNA]</scope>
    <source>
        <strain evidence="9 10">LC2-13A</strain>
    </source>
</reference>
<keyword evidence="2 7" id="KW-0813">Transport</keyword>
<dbReference type="RefSeq" id="WP_213529863.1">
    <property type="nucleotide sequence ID" value="NZ_BOVJ01000131.1"/>
</dbReference>
<evidence type="ECO:0000256" key="3">
    <source>
        <dbReference type="ARBA" id="ARBA00022475"/>
    </source>
</evidence>
<gene>
    <name evidence="9" type="ORF">PACILC2_39750</name>
</gene>
<feature type="transmembrane region" description="Helical" evidence="7">
    <location>
        <begin position="103"/>
        <end position="128"/>
    </location>
</feature>
<dbReference type="Proteomes" id="UP000680304">
    <property type="component" value="Unassembled WGS sequence"/>
</dbReference>
<dbReference type="PANTHER" id="PTHR43744">
    <property type="entry name" value="ABC TRANSPORTER PERMEASE PROTEIN MG189-RELATED-RELATED"/>
    <property type="match status" value="1"/>
</dbReference>
<dbReference type="EMBL" id="BOVJ01000131">
    <property type="protein sequence ID" value="GIQ65407.1"/>
    <property type="molecule type" value="Genomic_DNA"/>
</dbReference>
<accession>A0ABQ4NAZ9</accession>
<feature type="transmembrane region" description="Helical" evidence="7">
    <location>
        <begin position="289"/>
        <end position="308"/>
    </location>
</feature>
<feature type="transmembrane region" description="Helical" evidence="7">
    <location>
        <begin position="140"/>
        <end position="162"/>
    </location>
</feature>